<keyword evidence="3" id="KW-1185">Reference proteome</keyword>
<feature type="non-terminal residue" evidence="2">
    <location>
        <position position="1"/>
    </location>
</feature>
<protein>
    <recommendedName>
        <fullName evidence="1">G domain-containing protein</fullName>
    </recommendedName>
</protein>
<gene>
    <name evidence="2" type="ORF">PCOR1329_LOCUS18796</name>
</gene>
<dbReference type="Gene3D" id="3.40.50.300">
    <property type="entry name" value="P-loop containing nucleotide triphosphate hydrolases"/>
    <property type="match status" value="1"/>
</dbReference>
<evidence type="ECO:0000313" key="2">
    <source>
        <dbReference type="EMBL" id="CAK0815529.1"/>
    </source>
</evidence>
<proteinExistence type="predicted"/>
<evidence type="ECO:0000259" key="1">
    <source>
        <dbReference type="Pfam" id="PF01926"/>
    </source>
</evidence>
<dbReference type="InterPro" id="IPR006073">
    <property type="entry name" value="GTP-bd"/>
</dbReference>
<accession>A0ABN9R9F2</accession>
<dbReference type="Proteomes" id="UP001189429">
    <property type="component" value="Unassembled WGS sequence"/>
</dbReference>
<sequence>LLARRGHHMEPEDPKWLYIVGRVNSGKSTFINRFLWYIGYKHQGVVYHRRTVGGVTRSPVPGTTLHFVSFSLPKGFRVVDTPGIPSRSQVTNLLGEGIDLFTLVPRKRLHPISYVLHEGRSLLVGALARIDQV</sequence>
<feature type="non-terminal residue" evidence="2">
    <location>
        <position position="133"/>
    </location>
</feature>
<comment type="caution">
    <text evidence="2">The sequence shown here is derived from an EMBL/GenBank/DDBJ whole genome shotgun (WGS) entry which is preliminary data.</text>
</comment>
<evidence type="ECO:0000313" key="3">
    <source>
        <dbReference type="Proteomes" id="UP001189429"/>
    </source>
</evidence>
<dbReference type="SUPFAM" id="SSF52540">
    <property type="entry name" value="P-loop containing nucleoside triphosphate hydrolases"/>
    <property type="match status" value="1"/>
</dbReference>
<reference evidence="2" key="1">
    <citation type="submission" date="2023-10" db="EMBL/GenBank/DDBJ databases">
        <authorList>
            <person name="Chen Y."/>
            <person name="Shah S."/>
            <person name="Dougan E. K."/>
            <person name="Thang M."/>
            <person name="Chan C."/>
        </authorList>
    </citation>
    <scope>NUCLEOTIDE SEQUENCE [LARGE SCALE GENOMIC DNA]</scope>
</reference>
<dbReference type="InterPro" id="IPR050896">
    <property type="entry name" value="Mito_lipid_metab_GTPase"/>
</dbReference>
<feature type="domain" description="G" evidence="1">
    <location>
        <begin position="18"/>
        <end position="87"/>
    </location>
</feature>
<dbReference type="Pfam" id="PF01926">
    <property type="entry name" value="MMR_HSR1"/>
    <property type="match status" value="1"/>
</dbReference>
<name>A0ABN9R9F2_9DINO</name>
<dbReference type="EMBL" id="CAUYUJ010005940">
    <property type="protein sequence ID" value="CAK0815529.1"/>
    <property type="molecule type" value="Genomic_DNA"/>
</dbReference>
<dbReference type="InterPro" id="IPR027417">
    <property type="entry name" value="P-loop_NTPase"/>
</dbReference>
<organism evidence="2 3">
    <name type="scientific">Prorocentrum cordatum</name>
    <dbReference type="NCBI Taxonomy" id="2364126"/>
    <lineage>
        <taxon>Eukaryota</taxon>
        <taxon>Sar</taxon>
        <taxon>Alveolata</taxon>
        <taxon>Dinophyceae</taxon>
        <taxon>Prorocentrales</taxon>
        <taxon>Prorocentraceae</taxon>
        <taxon>Prorocentrum</taxon>
    </lineage>
</organism>
<dbReference type="PANTHER" id="PTHR46434">
    <property type="entry name" value="GENETIC INTERACTOR OF PROHIBITINS 3, MITOCHONDRIAL"/>
    <property type="match status" value="1"/>
</dbReference>
<dbReference type="PANTHER" id="PTHR46434:SF1">
    <property type="entry name" value="GENETIC INTERACTOR OF PROHIBITINS 3, MITOCHONDRIAL"/>
    <property type="match status" value="1"/>
</dbReference>